<reference evidence="7 8" key="1">
    <citation type="submission" date="2020-08" db="EMBL/GenBank/DDBJ databases">
        <title>Genomic Encyclopedia of Type Strains, Phase III (KMG-III): the genomes of soil and plant-associated and newly described type strains.</title>
        <authorList>
            <person name="Whitman W."/>
        </authorList>
    </citation>
    <scope>NUCLEOTIDE SEQUENCE [LARGE SCALE GENOMIC DNA]</scope>
    <source>
        <strain evidence="7 8">CECT 8840</strain>
    </source>
</reference>
<dbReference type="RefSeq" id="WP_246436632.1">
    <property type="nucleotide sequence ID" value="NZ_JACHJP010000013.1"/>
</dbReference>
<dbReference type="SUPFAM" id="SSF54001">
    <property type="entry name" value="Cysteine proteinases"/>
    <property type="match status" value="1"/>
</dbReference>
<proteinExistence type="inferred from homology"/>
<comment type="similarity">
    <text evidence="1">Belongs to the peptidase C40 family.</text>
</comment>
<dbReference type="Proteomes" id="UP000552644">
    <property type="component" value="Unassembled WGS sequence"/>
</dbReference>
<dbReference type="InterPro" id="IPR000064">
    <property type="entry name" value="NLP_P60_dom"/>
</dbReference>
<evidence type="ECO:0000256" key="5">
    <source>
        <dbReference type="SAM" id="MobiDB-lite"/>
    </source>
</evidence>
<feature type="domain" description="NlpC/P60" evidence="6">
    <location>
        <begin position="261"/>
        <end position="382"/>
    </location>
</feature>
<organism evidence="7 8">
    <name type="scientific">Streptosporangium saharense</name>
    <dbReference type="NCBI Taxonomy" id="1706840"/>
    <lineage>
        <taxon>Bacteria</taxon>
        <taxon>Bacillati</taxon>
        <taxon>Actinomycetota</taxon>
        <taxon>Actinomycetes</taxon>
        <taxon>Streptosporangiales</taxon>
        <taxon>Streptosporangiaceae</taxon>
        <taxon>Streptosporangium</taxon>
    </lineage>
</organism>
<dbReference type="GO" id="GO:0008234">
    <property type="term" value="F:cysteine-type peptidase activity"/>
    <property type="evidence" value="ECO:0007669"/>
    <property type="project" value="UniProtKB-KW"/>
</dbReference>
<dbReference type="PROSITE" id="PS51935">
    <property type="entry name" value="NLPC_P60"/>
    <property type="match status" value="1"/>
</dbReference>
<dbReference type="PROSITE" id="PS51257">
    <property type="entry name" value="PROKAR_LIPOPROTEIN"/>
    <property type="match status" value="1"/>
</dbReference>
<comment type="caution">
    <text evidence="7">The sequence shown here is derived from an EMBL/GenBank/DDBJ whole genome shotgun (WGS) entry which is preliminary data.</text>
</comment>
<feature type="region of interest" description="Disordered" evidence="5">
    <location>
        <begin position="203"/>
        <end position="225"/>
    </location>
</feature>
<evidence type="ECO:0000313" key="8">
    <source>
        <dbReference type="Proteomes" id="UP000552644"/>
    </source>
</evidence>
<accession>A0A7W7QV63</accession>
<keyword evidence="3 7" id="KW-0378">Hydrolase</keyword>
<sequence>MHSVRGRRGHVVAVVSGLACCLVVGVDAGSGAMAQAHTGPTAHEVAEARSKAVERSKQLDAATTRLDEARERLGELVALKRASTPPGEADERPDTPAKHVEAGTAEKPDPQKPDVLKPGPKPVREPKSGHEWARPDLEADEDEILVQVWNVGPDGQSRTTISGFGPEVTGQADEVRQIGRERARLRTETQEALTTAQRLVAERETAKQEKQARRKRETARKGRSRARVTAQSARVARVRAVPAAQTTQTAQAVQSAGATEQTRGNIVADWALTQIDKPYVWASAGPTGYDCSGLTMQAWSRVGVKMDHWTGTQWTAGRHVPYDRLQRGDLLFFGRRTRKPDDIRHVGIYVGNGMMVHAPQTGDVVRVAPMWRKDLIGATRPA</sequence>
<feature type="compositionally biased region" description="Basic and acidic residues" evidence="5">
    <location>
        <begin position="122"/>
        <end position="137"/>
    </location>
</feature>
<evidence type="ECO:0000259" key="6">
    <source>
        <dbReference type="PROSITE" id="PS51935"/>
    </source>
</evidence>
<feature type="region of interest" description="Disordered" evidence="5">
    <location>
        <begin position="78"/>
        <end position="139"/>
    </location>
</feature>
<gene>
    <name evidence="7" type="ORF">FHS44_007495</name>
</gene>
<keyword evidence="2" id="KW-0645">Protease</keyword>
<dbReference type="PANTHER" id="PTHR47359:SF3">
    <property type="entry name" value="NLP_P60 DOMAIN-CONTAINING PROTEIN-RELATED"/>
    <property type="match status" value="1"/>
</dbReference>
<evidence type="ECO:0000256" key="3">
    <source>
        <dbReference type="ARBA" id="ARBA00022801"/>
    </source>
</evidence>
<dbReference type="Gene3D" id="3.90.1720.10">
    <property type="entry name" value="endopeptidase domain like (from Nostoc punctiforme)"/>
    <property type="match status" value="1"/>
</dbReference>
<keyword evidence="4" id="KW-0788">Thiol protease</keyword>
<dbReference type="Pfam" id="PF00877">
    <property type="entry name" value="NLPC_P60"/>
    <property type="match status" value="1"/>
</dbReference>
<dbReference type="InterPro" id="IPR051794">
    <property type="entry name" value="PG_Endopeptidase_C40"/>
</dbReference>
<dbReference type="EMBL" id="JACHJP010000013">
    <property type="protein sequence ID" value="MBB4920346.1"/>
    <property type="molecule type" value="Genomic_DNA"/>
</dbReference>
<dbReference type="PANTHER" id="PTHR47359">
    <property type="entry name" value="PEPTIDOGLYCAN DL-ENDOPEPTIDASE CWLO"/>
    <property type="match status" value="1"/>
</dbReference>
<dbReference type="AlphaFoldDB" id="A0A7W7QV63"/>
<dbReference type="GO" id="GO:0006508">
    <property type="term" value="P:proteolysis"/>
    <property type="evidence" value="ECO:0007669"/>
    <property type="project" value="UniProtKB-KW"/>
</dbReference>
<feature type="compositionally biased region" description="Basic residues" evidence="5">
    <location>
        <begin position="212"/>
        <end position="225"/>
    </location>
</feature>
<evidence type="ECO:0000313" key="7">
    <source>
        <dbReference type="EMBL" id="MBB4920346.1"/>
    </source>
</evidence>
<feature type="compositionally biased region" description="Basic and acidic residues" evidence="5">
    <location>
        <begin position="89"/>
        <end position="115"/>
    </location>
</feature>
<evidence type="ECO:0000256" key="4">
    <source>
        <dbReference type="ARBA" id="ARBA00022807"/>
    </source>
</evidence>
<keyword evidence="8" id="KW-1185">Reference proteome</keyword>
<protein>
    <submittedName>
        <fullName evidence="7">Cell wall-associated NlpC family hydrolase</fullName>
    </submittedName>
</protein>
<name>A0A7W7QV63_9ACTN</name>
<evidence type="ECO:0000256" key="1">
    <source>
        <dbReference type="ARBA" id="ARBA00007074"/>
    </source>
</evidence>
<dbReference type="InterPro" id="IPR038765">
    <property type="entry name" value="Papain-like_cys_pep_sf"/>
</dbReference>
<evidence type="ECO:0000256" key="2">
    <source>
        <dbReference type="ARBA" id="ARBA00022670"/>
    </source>
</evidence>